<accession>I0IND6</accession>
<organism evidence="1 2">
    <name type="scientific">Leptospirillum ferrooxidans (strain C2-3)</name>
    <dbReference type="NCBI Taxonomy" id="1162668"/>
    <lineage>
        <taxon>Bacteria</taxon>
        <taxon>Pseudomonadati</taxon>
        <taxon>Nitrospirota</taxon>
        <taxon>Nitrospiria</taxon>
        <taxon>Nitrospirales</taxon>
        <taxon>Nitrospiraceae</taxon>
        <taxon>Leptospirillum</taxon>
    </lineage>
</organism>
<dbReference type="PATRIC" id="fig|1162668.3.peg.1266"/>
<keyword evidence="2" id="KW-1185">Reference proteome</keyword>
<sequence length="225" mass="23338">MLFGVTSSGSYFAISGANALTGFSSFTTQLTTLPNYPVSGPIIKGMAIDPNGLVFFADASTNTANNGGQITIYHVSSSNPNTLSPNNVQSYSGNNNGVAMSDPIGIAVSETTITNSNYCSTAPCDYIYLLNIGNSIQQYVMPVPTPINGGVSINPFNLPYTGCEMTDPVALTSFPALNQSPFSTQSQTGPFVFLGNKSLSSLGPCSGATNSNYGNNVVSYGITGQ</sequence>
<evidence type="ECO:0000313" key="1">
    <source>
        <dbReference type="EMBL" id="BAM06785.1"/>
    </source>
</evidence>
<evidence type="ECO:0000313" key="2">
    <source>
        <dbReference type="Proteomes" id="UP000007382"/>
    </source>
</evidence>
<dbReference type="AlphaFoldDB" id="I0IND6"/>
<dbReference type="Proteomes" id="UP000007382">
    <property type="component" value="Chromosome"/>
</dbReference>
<gene>
    <name evidence="1" type="ordered locus">LFE_1092</name>
</gene>
<name>I0IND6_LEPFC</name>
<proteinExistence type="predicted"/>
<dbReference type="HOGENOM" id="CLU_1228671_0_0_0"/>
<dbReference type="STRING" id="1162668.LFE_1092"/>
<dbReference type="EMBL" id="AP012342">
    <property type="protein sequence ID" value="BAM06785.1"/>
    <property type="molecule type" value="Genomic_DNA"/>
</dbReference>
<reference evidence="2" key="2">
    <citation type="submission" date="2012-03" db="EMBL/GenBank/DDBJ databases">
        <title>The complete genome sequence of the pioneer microbe on fresh volcanic deposit, Leptospirillum ferrooxidans strain C2-3.</title>
        <authorList>
            <person name="Fujimura R."/>
            <person name="Sato Y."/>
            <person name="Nishizawa T."/>
            <person name="Nanba K."/>
            <person name="Oshima K."/>
            <person name="Hattori M."/>
            <person name="Kamijo T."/>
            <person name="Ohta H."/>
        </authorList>
    </citation>
    <scope>NUCLEOTIDE SEQUENCE [LARGE SCALE GENOMIC DNA]</scope>
    <source>
        <strain evidence="2">C2-3</strain>
    </source>
</reference>
<dbReference type="SUPFAM" id="SSF63829">
    <property type="entry name" value="Calcium-dependent phosphotriesterase"/>
    <property type="match status" value="1"/>
</dbReference>
<dbReference type="KEGG" id="lfc:LFE_1092"/>
<protein>
    <submittedName>
        <fullName evidence="1">Uncharacterized protein</fullName>
    </submittedName>
</protein>
<reference evidence="1 2" key="1">
    <citation type="journal article" date="2012" name="J. Bacteriol.">
        <title>Complete Genome Sequence of Leptospirillum ferrooxidans Strain C2-3, Isolated from a Fresh Volcanic Ash Deposit on the Island of Miyake, Japan.</title>
        <authorList>
            <person name="Fujimura R."/>
            <person name="Sato Y."/>
            <person name="Nishizawa T."/>
            <person name="Oshima K."/>
            <person name="Kim S.-W."/>
            <person name="Hattori M."/>
            <person name="Kamijo T."/>
            <person name="Ohta H."/>
        </authorList>
    </citation>
    <scope>NUCLEOTIDE SEQUENCE [LARGE SCALE GENOMIC DNA]</scope>
    <source>
        <strain evidence="1 2">C2-3</strain>
    </source>
</reference>